<dbReference type="EMBL" id="JXDG01000015">
    <property type="protein sequence ID" value="KIH84673.1"/>
    <property type="molecule type" value="Genomic_DNA"/>
</dbReference>
<protein>
    <submittedName>
        <fullName evidence="1">Uncharacterized protein</fullName>
    </submittedName>
</protein>
<dbReference type="AlphaFoldDB" id="A0A0C2F0W3"/>
<sequence length="105" mass="12167">MICNFDLYKSDINPLQQFSPEQLLRQTLEKASVSLFNVNDTPISLWFWSGNGNQQYINFLSGGPVRVTRDSSIFNEIKFNQYRFTLDSGGHNNDTLDIFFQLYDA</sequence>
<gene>
    <name evidence="1" type="ORF">UCMB321_1527</name>
</gene>
<reference evidence="1 2" key="1">
    <citation type="submission" date="2015-01" db="EMBL/GenBank/DDBJ databases">
        <title>Complete genome of Pseudomonas batumici UCM B-321 producer of the batumin antibiotic with strong antistaphilococcal and potential anticancer activity.</title>
        <authorList>
            <person name="Klochko V.V."/>
            <person name="Zelena L.B."/>
            <person name="Elena K.A."/>
            <person name="Reva O.N."/>
        </authorList>
    </citation>
    <scope>NUCLEOTIDE SEQUENCE [LARGE SCALE GENOMIC DNA]</scope>
    <source>
        <strain evidence="1 2">UCM B-321</strain>
    </source>
</reference>
<dbReference type="Proteomes" id="UP000031535">
    <property type="component" value="Unassembled WGS sequence"/>
</dbReference>
<keyword evidence="2" id="KW-1185">Reference proteome</keyword>
<dbReference type="PATRIC" id="fig|226910.6.peg.1519"/>
<proteinExistence type="predicted"/>
<organism evidence="1 2">
    <name type="scientific">Pseudomonas batumici</name>
    <dbReference type="NCBI Taxonomy" id="226910"/>
    <lineage>
        <taxon>Bacteria</taxon>
        <taxon>Pseudomonadati</taxon>
        <taxon>Pseudomonadota</taxon>
        <taxon>Gammaproteobacteria</taxon>
        <taxon>Pseudomonadales</taxon>
        <taxon>Pseudomonadaceae</taxon>
        <taxon>Pseudomonas</taxon>
    </lineage>
</organism>
<evidence type="ECO:0000313" key="2">
    <source>
        <dbReference type="Proteomes" id="UP000031535"/>
    </source>
</evidence>
<accession>A0A0C2F0W3</accession>
<comment type="caution">
    <text evidence="1">The sequence shown here is derived from an EMBL/GenBank/DDBJ whole genome shotgun (WGS) entry which is preliminary data.</text>
</comment>
<evidence type="ECO:0000313" key="1">
    <source>
        <dbReference type="EMBL" id="KIH84673.1"/>
    </source>
</evidence>
<name>A0A0C2F0W3_9PSED</name>